<dbReference type="InterPro" id="IPR003653">
    <property type="entry name" value="Peptidase_C48_C"/>
</dbReference>
<sequence>MTSSEVFLISSSSSSSSESEQEPELAPSSPSTTGPSRSTSLRYHGHVIGERDIDLLGPEQRLNDNLIDFFLSLFTSAIAQNSAYAFSTFFYSQLTQKSLQIGWERVKNWTKNVDIFAHDLLLFPINEANQHWWLIAVIRPKALARAINGLPNLGAEGCLAALDSRSCEIIEEKKLLRSLQRKAAAAVVWYLGKTYAEANGPGQQKFAERLCSERQKLAIEPELTEERLTELGILRFGQATVKRRRRTIKKLCNRWGARGSVEEDIGEEGGRQALMNAMGISCEPPRPKDGFTERLLAERKRKKKLEVSERAATVERDGAVGSYEEADALRVQSAFNTQGREMMEGSIEGSKGAGRAQPLLNYMPVGERGGDEGAVDMGEKEERTEGAAATPLLTSDESKIREEELKKISERPTPWSLMEKEQHRNPVLRLHEEIWAFAEHYLLTPKDTRVEAGKMAKKIADEVEACLRADQPSTTSSKKWTT</sequence>
<gene>
    <name evidence="8" type="ORF">FOZ62_024317</name>
</gene>
<name>A0A7J6U472_PEROL</name>
<evidence type="ECO:0000259" key="7">
    <source>
        <dbReference type="PROSITE" id="PS50600"/>
    </source>
</evidence>
<comment type="caution">
    <text evidence="8">The sequence shown here is derived from an EMBL/GenBank/DDBJ whole genome shotgun (WGS) entry which is preliminary data.</text>
</comment>
<keyword evidence="4" id="KW-0833">Ubl conjugation pathway</keyword>
<evidence type="ECO:0000313" key="8">
    <source>
        <dbReference type="EMBL" id="KAF4752489.1"/>
    </source>
</evidence>
<dbReference type="Gene3D" id="3.40.395.10">
    <property type="entry name" value="Adenoviral Proteinase, Chain A"/>
    <property type="match status" value="1"/>
</dbReference>
<dbReference type="GO" id="GO:0016926">
    <property type="term" value="P:protein desumoylation"/>
    <property type="evidence" value="ECO:0007669"/>
    <property type="project" value="TreeGrafter"/>
</dbReference>
<feature type="region of interest" description="Disordered" evidence="6">
    <location>
        <begin position="1"/>
        <end position="40"/>
    </location>
</feature>
<dbReference type="GO" id="GO:0005737">
    <property type="term" value="C:cytoplasm"/>
    <property type="evidence" value="ECO:0007669"/>
    <property type="project" value="TreeGrafter"/>
</dbReference>
<reference evidence="8 9" key="1">
    <citation type="submission" date="2020-04" db="EMBL/GenBank/DDBJ databases">
        <title>Perkinsus olseni comparative genomics.</title>
        <authorList>
            <person name="Bogema D.R."/>
        </authorList>
    </citation>
    <scope>NUCLEOTIDE SEQUENCE [LARGE SCALE GENOMIC DNA]</scope>
    <source>
        <strain evidence="8">ATCC PRA-205</strain>
    </source>
</reference>
<dbReference type="GO" id="GO:0070139">
    <property type="term" value="F:SUMO-specific endopeptidase activity"/>
    <property type="evidence" value="ECO:0007669"/>
    <property type="project" value="TreeGrafter"/>
</dbReference>
<dbReference type="SUPFAM" id="SSF54001">
    <property type="entry name" value="Cysteine proteinases"/>
    <property type="match status" value="1"/>
</dbReference>
<evidence type="ECO:0000256" key="6">
    <source>
        <dbReference type="SAM" id="MobiDB-lite"/>
    </source>
</evidence>
<dbReference type="Proteomes" id="UP000574390">
    <property type="component" value="Unassembled WGS sequence"/>
</dbReference>
<dbReference type="PROSITE" id="PS50600">
    <property type="entry name" value="ULP_PROTEASE"/>
    <property type="match status" value="1"/>
</dbReference>
<dbReference type="GO" id="GO:0005634">
    <property type="term" value="C:nucleus"/>
    <property type="evidence" value="ECO:0007669"/>
    <property type="project" value="TreeGrafter"/>
</dbReference>
<organism evidence="8 9">
    <name type="scientific">Perkinsus olseni</name>
    <name type="common">Perkinsus atlanticus</name>
    <dbReference type="NCBI Taxonomy" id="32597"/>
    <lineage>
        <taxon>Eukaryota</taxon>
        <taxon>Sar</taxon>
        <taxon>Alveolata</taxon>
        <taxon>Perkinsozoa</taxon>
        <taxon>Perkinsea</taxon>
        <taxon>Perkinsida</taxon>
        <taxon>Perkinsidae</taxon>
        <taxon>Perkinsus</taxon>
    </lineage>
</organism>
<dbReference type="GO" id="GO:0006508">
    <property type="term" value="P:proteolysis"/>
    <property type="evidence" value="ECO:0007669"/>
    <property type="project" value="UniProtKB-KW"/>
</dbReference>
<proteinExistence type="inferred from homology"/>
<dbReference type="InterPro" id="IPR051947">
    <property type="entry name" value="Sentrin-specific_protease"/>
</dbReference>
<evidence type="ECO:0000256" key="3">
    <source>
        <dbReference type="ARBA" id="ARBA00022670"/>
    </source>
</evidence>
<keyword evidence="2" id="KW-0597">Phosphoprotein</keyword>
<protein>
    <recommendedName>
        <fullName evidence="7">Ubiquitin-like protease family profile domain-containing protein</fullName>
    </recommendedName>
</protein>
<evidence type="ECO:0000256" key="2">
    <source>
        <dbReference type="ARBA" id="ARBA00022553"/>
    </source>
</evidence>
<keyword evidence="5" id="KW-0378">Hydrolase</keyword>
<dbReference type="Pfam" id="PF02902">
    <property type="entry name" value="Peptidase_C48"/>
    <property type="match status" value="1"/>
</dbReference>
<dbReference type="PANTHER" id="PTHR46896:SF3">
    <property type="entry name" value="FI06413P-RELATED"/>
    <property type="match status" value="1"/>
</dbReference>
<accession>A0A7J6U472</accession>
<feature type="non-terminal residue" evidence="8">
    <location>
        <position position="1"/>
    </location>
</feature>
<dbReference type="AlphaFoldDB" id="A0A7J6U472"/>
<evidence type="ECO:0000256" key="1">
    <source>
        <dbReference type="ARBA" id="ARBA00005234"/>
    </source>
</evidence>
<dbReference type="PANTHER" id="PTHR46896">
    <property type="entry name" value="SENTRIN-SPECIFIC PROTEASE"/>
    <property type="match status" value="1"/>
</dbReference>
<dbReference type="EMBL" id="JABANM010002476">
    <property type="protein sequence ID" value="KAF4752489.1"/>
    <property type="molecule type" value="Genomic_DNA"/>
</dbReference>
<evidence type="ECO:0000256" key="5">
    <source>
        <dbReference type="ARBA" id="ARBA00022801"/>
    </source>
</evidence>
<keyword evidence="3" id="KW-0645">Protease</keyword>
<feature type="domain" description="Ubiquitin-like protease family profile" evidence="7">
    <location>
        <begin position="46"/>
        <end position="383"/>
    </location>
</feature>
<evidence type="ECO:0000256" key="4">
    <source>
        <dbReference type="ARBA" id="ARBA00022786"/>
    </source>
</evidence>
<evidence type="ECO:0000313" key="9">
    <source>
        <dbReference type="Proteomes" id="UP000574390"/>
    </source>
</evidence>
<comment type="similarity">
    <text evidence="1">Belongs to the peptidase C48 family.</text>
</comment>
<dbReference type="InterPro" id="IPR038765">
    <property type="entry name" value="Papain-like_cys_pep_sf"/>
</dbReference>